<dbReference type="AlphaFoldDB" id="A0AAE0GLN9"/>
<keyword evidence="3" id="KW-1185">Reference proteome</keyword>
<feature type="compositionally biased region" description="Basic residues" evidence="1">
    <location>
        <begin position="64"/>
        <end position="73"/>
    </location>
</feature>
<accession>A0AAE0GLN9</accession>
<evidence type="ECO:0000256" key="1">
    <source>
        <dbReference type="SAM" id="MobiDB-lite"/>
    </source>
</evidence>
<reference evidence="2 3" key="1">
    <citation type="journal article" date="2015" name="Genome Biol. Evol.">
        <title>Comparative Genomics of a Bacterivorous Green Alga Reveals Evolutionary Causalities and Consequences of Phago-Mixotrophic Mode of Nutrition.</title>
        <authorList>
            <person name="Burns J.A."/>
            <person name="Paasch A."/>
            <person name="Narechania A."/>
            <person name="Kim E."/>
        </authorList>
    </citation>
    <scope>NUCLEOTIDE SEQUENCE [LARGE SCALE GENOMIC DNA]</scope>
    <source>
        <strain evidence="2 3">PLY_AMNH</strain>
    </source>
</reference>
<proteinExistence type="predicted"/>
<comment type="caution">
    <text evidence="2">The sequence shown here is derived from an EMBL/GenBank/DDBJ whole genome shotgun (WGS) entry which is preliminary data.</text>
</comment>
<sequence>MPSSEARIQALRPGEVSNVSPRCPETAEAISLMASPRDGSASPRESASSVSNPCWMCAREAAHLRRSVRGRRQPRSEEMATIHEQGTINGAQPAQGKAADAAGTPRMHPGRAAAAQTTTPRDMVDKAAGIESPKQTPRGAGDPNRKPRPNTDGTPENPNNVMVSYTIYSMDHMEAPYSARAY</sequence>
<name>A0AAE0GLN9_9CHLO</name>
<feature type="compositionally biased region" description="Low complexity" evidence="1">
    <location>
        <begin position="40"/>
        <end position="51"/>
    </location>
</feature>
<evidence type="ECO:0000313" key="3">
    <source>
        <dbReference type="Proteomes" id="UP001190700"/>
    </source>
</evidence>
<gene>
    <name evidence="2" type="ORF">CYMTET_11958</name>
</gene>
<protein>
    <submittedName>
        <fullName evidence="2">Uncharacterized protein</fullName>
    </submittedName>
</protein>
<evidence type="ECO:0000313" key="2">
    <source>
        <dbReference type="EMBL" id="KAK3280193.1"/>
    </source>
</evidence>
<dbReference type="EMBL" id="LGRX02004490">
    <property type="protein sequence ID" value="KAK3280193.1"/>
    <property type="molecule type" value="Genomic_DNA"/>
</dbReference>
<feature type="compositionally biased region" description="Low complexity" evidence="1">
    <location>
        <begin position="90"/>
        <end position="103"/>
    </location>
</feature>
<dbReference type="Proteomes" id="UP001190700">
    <property type="component" value="Unassembled WGS sequence"/>
</dbReference>
<feature type="compositionally biased region" description="Polar residues" evidence="1">
    <location>
        <begin position="151"/>
        <end position="162"/>
    </location>
</feature>
<feature type="region of interest" description="Disordered" evidence="1">
    <location>
        <begin position="1"/>
        <end position="162"/>
    </location>
</feature>
<organism evidence="2 3">
    <name type="scientific">Cymbomonas tetramitiformis</name>
    <dbReference type="NCBI Taxonomy" id="36881"/>
    <lineage>
        <taxon>Eukaryota</taxon>
        <taxon>Viridiplantae</taxon>
        <taxon>Chlorophyta</taxon>
        <taxon>Pyramimonadophyceae</taxon>
        <taxon>Pyramimonadales</taxon>
        <taxon>Pyramimonadaceae</taxon>
        <taxon>Cymbomonas</taxon>
    </lineage>
</organism>